<feature type="binding site" evidence="9">
    <location>
        <position position="38"/>
    </location>
    <ligand>
        <name>NADPH</name>
        <dbReference type="ChEBI" id="CHEBI:57783"/>
    </ligand>
</feature>
<dbReference type="SUPFAM" id="SSF55347">
    <property type="entry name" value="Glyceraldehyde-3-phosphate dehydrogenase-like, C-terminal domain"/>
    <property type="match status" value="1"/>
</dbReference>
<dbReference type="GO" id="GO:0016853">
    <property type="term" value="F:isomerase activity"/>
    <property type="evidence" value="ECO:0007669"/>
    <property type="project" value="UniProtKB-KW"/>
</dbReference>
<dbReference type="SUPFAM" id="SSF69055">
    <property type="entry name" value="1-deoxy-D-xylulose-5-phosphate reductoisomerase, C-terminal domain"/>
    <property type="match status" value="1"/>
</dbReference>
<dbReference type="GO" id="GO:0051484">
    <property type="term" value="P:isopentenyl diphosphate biosynthetic process, methylerythritol 4-phosphate pathway involved in terpenoid biosynthetic process"/>
    <property type="evidence" value="ECO:0007669"/>
    <property type="project" value="TreeGrafter"/>
</dbReference>
<feature type="binding site" evidence="9">
    <location>
        <position position="13"/>
    </location>
    <ligand>
        <name>NADPH</name>
        <dbReference type="ChEBI" id="CHEBI:57783"/>
    </ligand>
</feature>
<dbReference type="EC" id="1.1.1.267" evidence="9"/>
<comment type="caution">
    <text evidence="9">Lacks conserved residue(s) required for the propagation of feature annotation.</text>
</comment>
<feature type="binding site" evidence="9">
    <location>
        <position position="11"/>
    </location>
    <ligand>
        <name>NADPH</name>
        <dbReference type="ChEBI" id="CHEBI:57783"/>
    </ligand>
</feature>
<feature type="binding site" evidence="9">
    <location>
        <position position="210"/>
    </location>
    <ligand>
        <name>1-deoxy-D-xylulose 5-phosphate</name>
        <dbReference type="ChEBI" id="CHEBI:57792"/>
    </ligand>
</feature>
<comment type="pathway">
    <text evidence="1 9">Isoprenoid biosynthesis; isopentenyl diphosphate biosynthesis via DXP pathway; isopentenyl diphosphate from 1-deoxy-D-xylulose 5-phosphate: step 1/6.</text>
</comment>
<feature type="binding site" evidence="9">
    <location>
        <position position="10"/>
    </location>
    <ligand>
        <name>NADPH</name>
        <dbReference type="ChEBI" id="CHEBI:57783"/>
    </ligand>
</feature>
<dbReference type="InterPro" id="IPR013512">
    <property type="entry name" value="DXP_reductoisomerase_N"/>
</dbReference>
<feature type="domain" description="1-deoxy-D-xylulose 5-phosphate reductoisomerase C-terminal" evidence="11">
    <location>
        <begin position="144"/>
        <end position="227"/>
    </location>
</feature>
<dbReference type="PANTHER" id="PTHR30525">
    <property type="entry name" value="1-DEOXY-D-XYLULOSE 5-PHOSPHATE REDUCTOISOMERASE"/>
    <property type="match status" value="1"/>
</dbReference>
<comment type="cofactor">
    <cofactor evidence="9">
        <name>Mg(2+)</name>
        <dbReference type="ChEBI" id="CHEBI:18420"/>
    </cofactor>
    <cofactor evidence="9">
        <name>Mn(2+)</name>
        <dbReference type="ChEBI" id="CHEBI:29035"/>
    </cofactor>
</comment>
<evidence type="ECO:0000313" key="13">
    <source>
        <dbReference type="EMBL" id="CRZ34521.1"/>
    </source>
</evidence>
<dbReference type="AlphaFoldDB" id="A0A0H5SIB0"/>
<feature type="binding site" evidence="9">
    <location>
        <position position="219"/>
    </location>
    <ligand>
        <name>Mn(2+)</name>
        <dbReference type="ChEBI" id="CHEBI:29035"/>
    </ligand>
</feature>
<feature type="binding site" evidence="9">
    <location>
        <position position="150"/>
    </location>
    <ligand>
        <name>1-deoxy-D-xylulose 5-phosphate</name>
        <dbReference type="ChEBI" id="CHEBI:57792"/>
    </ligand>
</feature>
<comment type="function">
    <text evidence="9">Catalyzes the NADPH-dependent rearrangement and reduction of 1-deoxy-D-xylulose-5-phosphate (DXP) to 2-C-methyl-D-erythritol 4-phosphate (MEP).</text>
</comment>
<feature type="binding site" evidence="9">
    <location>
        <position position="149"/>
    </location>
    <ligand>
        <name>1-deoxy-D-xylulose 5-phosphate</name>
        <dbReference type="ChEBI" id="CHEBI:57792"/>
    </ligand>
</feature>
<keyword evidence="9" id="KW-0460">Magnesium</keyword>
<dbReference type="NCBIfam" id="TIGR00243">
    <property type="entry name" value="Dxr"/>
    <property type="match status" value="1"/>
</dbReference>
<dbReference type="PANTHER" id="PTHR30525:SF0">
    <property type="entry name" value="1-DEOXY-D-XYLULOSE 5-PHOSPHATE REDUCTOISOMERASE, CHLOROPLASTIC"/>
    <property type="match status" value="1"/>
</dbReference>
<dbReference type="Pfam" id="PF02670">
    <property type="entry name" value="DXP_reductoisom"/>
    <property type="match status" value="1"/>
</dbReference>
<evidence type="ECO:0000259" key="10">
    <source>
        <dbReference type="Pfam" id="PF02670"/>
    </source>
</evidence>
<dbReference type="InterPro" id="IPR036169">
    <property type="entry name" value="DXPR_C_sf"/>
</dbReference>
<feature type="binding site" evidence="9">
    <location>
        <position position="174"/>
    </location>
    <ligand>
        <name>1-deoxy-D-xylulose 5-phosphate</name>
        <dbReference type="ChEBI" id="CHEBI:57792"/>
    </ligand>
</feature>
<feature type="binding site" evidence="9">
    <location>
        <position position="148"/>
    </location>
    <ligand>
        <name>Mn(2+)</name>
        <dbReference type="ChEBI" id="CHEBI:29035"/>
    </ligand>
</feature>
<dbReference type="UniPathway" id="UPA00056">
    <property type="reaction ID" value="UER00092"/>
</dbReference>
<feature type="binding site" evidence="9">
    <location>
        <position position="197"/>
    </location>
    <ligand>
        <name>1-deoxy-D-xylulose 5-phosphate</name>
        <dbReference type="ChEBI" id="CHEBI:57792"/>
    </ligand>
</feature>
<protein>
    <recommendedName>
        <fullName evidence="9">1-deoxy-D-xylulose 5-phosphate reductoisomerase</fullName>
        <shortName evidence="9">DXP reductoisomerase</shortName>
        <ecNumber evidence="9">1.1.1.267</ecNumber>
    </recommendedName>
    <alternativeName>
        <fullName evidence="9">1-deoxyxylulose-5-phosphate reductoisomerase</fullName>
    </alternativeName>
    <alternativeName>
        <fullName evidence="9">2-C-methyl-D-erythritol 4-phosphate synthase</fullName>
    </alternativeName>
</protein>
<dbReference type="SUPFAM" id="SSF51735">
    <property type="entry name" value="NAD(P)-binding Rossmann-fold domains"/>
    <property type="match status" value="1"/>
</dbReference>
<feature type="domain" description="1-deoxy-D-xylulose 5-phosphate reductoisomerase N-terminal" evidence="10">
    <location>
        <begin position="4"/>
        <end position="130"/>
    </location>
</feature>
<evidence type="ECO:0000259" key="12">
    <source>
        <dbReference type="Pfam" id="PF13288"/>
    </source>
</evidence>
<evidence type="ECO:0000256" key="9">
    <source>
        <dbReference type="HAMAP-Rule" id="MF_00183"/>
    </source>
</evidence>
<dbReference type="RefSeq" id="WP_103202623.1">
    <property type="nucleotide sequence ID" value="NZ_CVTD020000015.1"/>
</dbReference>
<keyword evidence="5 9" id="KW-0560">Oxidoreductase</keyword>
<name>A0A0H5SIB0_HERHM</name>
<feature type="binding site" evidence="9">
    <location>
        <position position="216"/>
    </location>
    <ligand>
        <name>1-deoxy-D-xylulose 5-phosphate</name>
        <dbReference type="ChEBI" id="CHEBI:57792"/>
    </ligand>
</feature>
<dbReference type="FunFam" id="3.40.50.720:FF:000045">
    <property type="entry name" value="1-deoxy-D-xylulose 5-phosphate reductoisomerase"/>
    <property type="match status" value="1"/>
</dbReference>
<evidence type="ECO:0000256" key="8">
    <source>
        <dbReference type="ARBA" id="ARBA00048543"/>
    </source>
</evidence>
<evidence type="ECO:0000256" key="3">
    <source>
        <dbReference type="ARBA" id="ARBA00022723"/>
    </source>
</evidence>
<sequence>MKEIAILGSTGSIGVQTLEVVRQHRDEIKVRALAAHSNIDLLEVQIREFCPDLVCVFDENKAKDLKEKIKDLPVRVETGMDGLIACATFNSADTVVAAMVGMIGIIPTVEAIKAGKNIALANKETLVTAGHIIIPLCKEKKINLLPVDSEHSAIFQALNGEDRKNIHKILLTASGGPFRGMKKEDLKDVTAKDALKHPNWKMGPKITIDSATLVNKALEVMEAAWLFDISIEKIQILVHPQSIIHSMVEYLDGSIIAQMGLPDMRLPIQYALFYPERKELKPGERLDFIKLKQLTFEEPDTETFYGLKLGIKAGETGGSMPTVFNAANERAVARFLEGKIRFLDIPKLINLAMENHTLISSPTLNEILNIEQQTYDFIEETIKSGKLD</sequence>
<dbReference type="GO" id="GO:0030145">
    <property type="term" value="F:manganese ion binding"/>
    <property type="evidence" value="ECO:0007669"/>
    <property type="project" value="TreeGrafter"/>
</dbReference>
<evidence type="ECO:0000256" key="1">
    <source>
        <dbReference type="ARBA" id="ARBA00005094"/>
    </source>
</evidence>
<keyword evidence="6 9" id="KW-0464">Manganese</keyword>
<dbReference type="Gene3D" id="1.10.1740.10">
    <property type="match status" value="1"/>
</dbReference>
<dbReference type="NCBIfam" id="NF009114">
    <property type="entry name" value="PRK12464.1"/>
    <property type="match status" value="1"/>
</dbReference>
<evidence type="ECO:0000256" key="5">
    <source>
        <dbReference type="ARBA" id="ARBA00023002"/>
    </source>
</evidence>
<reference evidence="13 14" key="1">
    <citation type="submission" date="2015-06" db="EMBL/GenBank/DDBJ databases">
        <authorList>
            <person name="Wibberg Daniel"/>
        </authorList>
    </citation>
    <scope>NUCLEOTIDE SEQUENCE [LARGE SCALE GENOMIC DNA]</scope>
    <source>
        <strain evidence="13 14">T3/55T</strain>
    </source>
</reference>
<dbReference type="HAMAP" id="MF_00183">
    <property type="entry name" value="DXP_reductoisom"/>
    <property type="match status" value="1"/>
</dbReference>
<comment type="catalytic activity">
    <reaction evidence="8">
        <text>2-C-methyl-D-erythritol 4-phosphate + NADP(+) = 1-deoxy-D-xylulose 5-phosphate + NADPH + H(+)</text>
        <dbReference type="Rhea" id="RHEA:13717"/>
        <dbReference type="ChEBI" id="CHEBI:15378"/>
        <dbReference type="ChEBI" id="CHEBI:57783"/>
        <dbReference type="ChEBI" id="CHEBI:57792"/>
        <dbReference type="ChEBI" id="CHEBI:58262"/>
        <dbReference type="ChEBI" id="CHEBI:58349"/>
        <dbReference type="EC" id="1.1.1.267"/>
    </reaction>
    <physiologicalReaction direction="right-to-left" evidence="8">
        <dbReference type="Rhea" id="RHEA:13719"/>
    </physiologicalReaction>
</comment>
<dbReference type="InterPro" id="IPR013644">
    <property type="entry name" value="DXP_reductoisomerase_C"/>
</dbReference>
<feature type="binding site" evidence="9">
    <location>
        <position position="219"/>
    </location>
    <ligand>
        <name>1-deoxy-D-xylulose 5-phosphate</name>
        <dbReference type="ChEBI" id="CHEBI:57792"/>
    </ligand>
</feature>
<dbReference type="PIRSF" id="PIRSF006205">
    <property type="entry name" value="Dxp_reductismrs"/>
    <property type="match status" value="1"/>
</dbReference>
<keyword evidence="7 9" id="KW-0414">Isoprene biosynthesis</keyword>
<dbReference type="GO" id="GO:0070402">
    <property type="term" value="F:NADPH binding"/>
    <property type="evidence" value="ECO:0007669"/>
    <property type="project" value="InterPro"/>
</dbReference>
<feature type="binding site" evidence="9">
    <location>
        <position position="203"/>
    </location>
    <ligand>
        <name>NADPH</name>
        <dbReference type="ChEBI" id="CHEBI:57783"/>
    </ligand>
</feature>
<dbReference type="Pfam" id="PF13288">
    <property type="entry name" value="DXPR_C"/>
    <property type="match status" value="1"/>
</dbReference>
<dbReference type="InterPro" id="IPR003821">
    <property type="entry name" value="DXP_reductoisomerase"/>
</dbReference>
<dbReference type="Proteomes" id="UP000236497">
    <property type="component" value="Unassembled WGS sequence"/>
</dbReference>
<gene>
    <name evidence="9 13" type="primary">dxr</name>
    <name evidence="13" type="ORF">HHT355_1320</name>
</gene>
<comment type="similarity">
    <text evidence="2 9">Belongs to the DXR family.</text>
</comment>
<evidence type="ECO:0000256" key="6">
    <source>
        <dbReference type="ARBA" id="ARBA00023211"/>
    </source>
</evidence>
<keyword evidence="3 9" id="KW-0479">Metal-binding</keyword>
<accession>A0A0H5SIB0</accession>
<feature type="binding site" evidence="9">
    <location>
        <position position="215"/>
    </location>
    <ligand>
        <name>1-deoxy-D-xylulose 5-phosphate</name>
        <dbReference type="ChEBI" id="CHEBI:57792"/>
    </ligand>
</feature>
<dbReference type="EMBL" id="CVTD020000015">
    <property type="protein sequence ID" value="CRZ34521.1"/>
    <property type="molecule type" value="Genomic_DNA"/>
</dbReference>
<evidence type="ECO:0000256" key="2">
    <source>
        <dbReference type="ARBA" id="ARBA00006825"/>
    </source>
</evidence>
<dbReference type="OrthoDB" id="9806546at2"/>
<proteinExistence type="inferred from homology"/>
<dbReference type="InterPro" id="IPR036291">
    <property type="entry name" value="NAD(P)-bd_dom_sf"/>
</dbReference>
<dbReference type="Pfam" id="PF08436">
    <property type="entry name" value="DXP_redisom_C"/>
    <property type="match status" value="1"/>
</dbReference>
<feature type="binding site" evidence="9">
    <location>
        <position position="12"/>
    </location>
    <ligand>
        <name>NADPH</name>
        <dbReference type="ChEBI" id="CHEBI:57783"/>
    </ligand>
</feature>
<evidence type="ECO:0000256" key="4">
    <source>
        <dbReference type="ARBA" id="ARBA00022857"/>
    </source>
</evidence>
<evidence type="ECO:0000259" key="11">
    <source>
        <dbReference type="Pfam" id="PF08436"/>
    </source>
</evidence>
<evidence type="ECO:0000256" key="7">
    <source>
        <dbReference type="ARBA" id="ARBA00023229"/>
    </source>
</evidence>
<feature type="binding site" evidence="9">
    <location>
        <position position="150"/>
    </location>
    <ligand>
        <name>Mn(2+)</name>
        <dbReference type="ChEBI" id="CHEBI:29035"/>
    </ligand>
</feature>
<feature type="binding site" evidence="9">
    <location>
        <position position="123"/>
    </location>
    <ligand>
        <name>1-deoxy-D-xylulose 5-phosphate</name>
        <dbReference type="ChEBI" id="CHEBI:57792"/>
    </ligand>
</feature>
<evidence type="ECO:0000313" key="14">
    <source>
        <dbReference type="Proteomes" id="UP000236497"/>
    </source>
</evidence>
<feature type="binding site" evidence="9">
    <location>
        <position position="124"/>
    </location>
    <ligand>
        <name>NADPH</name>
        <dbReference type="ChEBI" id="CHEBI:57783"/>
    </ligand>
</feature>
<feature type="binding site" evidence="9">
    <location>
        <position position="122"/>
    </location>
    <ligand>
        <name>NADPH</name>
        <dbReference type="ChEBI" id="CHEBI:57783"/>
    </ligand>
</feature>
<dbReference type="InterPro" id="IPR026877">
    <property type="entry name" value="DXPR_C"/>
</dbReference>
<organism evidence="13 14">
    <name type="scientific">Herbinix hemicellulosilytica</name>
    <dbReference type="NCBI Taxonomy" id="1564487"/>
    <lineage>
        <taxon>Bacteria</taxon>
        <taxon>Bacillati</taxon>
        <taxon>Bacillota</taxon>
        <taxon>Clostridia</taxon>
        <taxon>Lachnospirales</taxon>
        <taxon>Lachnospiraceae</taxon>
        <taxon>Herbinix</taxon>
    </lineage>
</organism>
<keyword evidence="4 9" id="KW-0521">NADP</keyword>
<feature type="domain" description="DXP reductoisomerase C-terminal" evidence="12">
    <location>
        <begin position="259"/>
        <end position="374"/>
    </location>
</feature>
<dbReference type="Gene3D" id="3.40.50.720">
    <property type="entry name" value="NAD(P)-binding Rossmann-like Domain"/>
    <property type="match status" value="1"/>
</dbReference>
<dbReference type="GO" id="GO:0030604">
    <property type="term" value="F:1-deoxy-D-xylulose-5-phosphate reductoisomerase activity"/>
    <property type="evidence" value="ECO:0007669"/>
    <property type="project" value="UniProtKB-UniRule"/>
</dbReference>
<keyword evidence="13" id="KW-0413">Isomerase</keyword>
<keyword evidence="14" id="KW-1185">Reference proteome</keyword>